<evidence type="ECO:0000313" key="4">
    <source>
        <dbReference type="Proteomes" id="UP000812277"/>
    </source>
</evidence>
<evidence type="ECO:0000259" key="2">
    <source>
        <dbReference type="Pfam" id="PF07833"/>
    </source>
</evidence>
<dbReference type="RefSeq" id="WP_219873893.1">
    <property type="nucleotide sequence ID" value="NZ_JAHZIJ010000015.1"/>
</dbReference>
<feature type="chain" id="PRO_5045914710" description="Copper amine oxidase-like N-terminal domain-containing protein" evidence="1">
    <location>
        <begin position="27"/>
        <end position="465"/>
    </location>
</feature>
<accession>A0ABS7D9M2</accession>
<dbReference type="SUPFAM" id="SSF82171">
    <property type="entry name" value="DPP6 N-terminal domain-like"/>
    <property type="match status" value="1"/>
</dbReference>
<feature type="signal peptide" evidence="1">
    <location>
        <begin position="1"/>
        <end position="26"/>
    </location>
</feature>
<comment type="caution">
    <text evidence="3">The sequence shown here is derived from an EMBL/GenBank/DDBJ whole genome shotgun (WGS) entry which is preliminary data.</text>
</comment>
<organism evidence="3 4">
    <name type="scientific">Paenibacillus oenotherae</name>
    <dbReference type="NCBI Taxonomy" id="1435645"/>
    <lineage>
        <taxon>Bacteria</taxon>
        <taxon>Bacillati</taxon>
        <taxon>Bacillota</taxon>
        <taxon>Bacilli</taxon>
        <taxon>Bacillales</taxon>
        <taxon>Paenibacillaceae</taxon>
        <taxon>Paenibacillus</taxon>
    </lineage>
</organism>
<dbReference type="InterPro" id="IPR011042">
    <property type="entry name" value="6-blade_b-propeller_TolB-like"/>
</dbReference>
<reference evidence="3 4" key="1">
    <citation type="submission" date="2021-07" db="EMBL/GenBank/DDBJ databases">
        <title>Paenibacillus radiodurans sp. nov., isolated from the southeastern edge of Tengger Desert.</title>
        <authorList>
            <person name="Zhang G."/>
        </authorList>
    </citation>
    <scope>NUCLEOTIDE SEQUENCE [LARGE SCALE GENOMIC DNA]</scope>
    <source>
        <strain evidence="3 4">DT7-4</strain>
    </source>
</reference>
<evidence type="ECO:0000313" key="3">
    <source>
        <dbReference type="EMBL" id="MBW7476644.1"/>
    </source>
</evidence>
<dbReference type="Pfam" id="PF07833">
    <property type="entry name" value="Cu_amine_oxidN1"/>
    <property type="match status" value="1"/>
</dbReference>
<dbReference type="EMBL" id="JAHZIJ010000015">
    <property type="protein sequence ID" value="MBW7476644.1"/>
    <property type="molecule type" value="Genomic_DNA"/>
</dbReference>
<proteinExistence type="predicted"/>
<dbReference type="InterPro" id="IPR012854">
    <property type="entry name" value="Cu_amine_oxidase-like_N"/>
</dbReference>
<gene>
    <name evidence="3" type="ORF">K0T92_18145</name>
</gene>
<keyword evidence="4" id="KW-1185">Reference proteome</keyword>
<feature type="domain" description="Copper amine oxidase-like N-terminal" evidence="2">
    <location>
        <begin position="50"/>
        <end position="141"/>
    </location>
</feature>
<protein>
    <recommendedName>
        <fullName evidence="2">Copper amine oxidase-like N-terminal domain-containing protein</fullName>
    </recommendedName>
</protein>
<evidence type="ECO:0000256" key="1">
    <source>
        <dbReference type="SAM" id="SignalP"/>
    </source>
</evidence>
<dbReference type="Gene3D" id="2.120.10.30">
    <property type="entry name" value="TolB, C-terminal domain"/>
    <property type="match status" value="1"/>
</dbReference>
<name>A0ABS7D9M2_9BACL</name>
<keyword evidence="1" id="KW-0732">Signal</keyword>
<sequence>MSMKKKIVVTALATALSVSMVGVVSAAQMKQTIATQQTSLSVNDSLASIRTVTLNGITYLSIRDLGNAVGIYFEVNDRGGVSAYFQEHAVELSALSKEIAVDGEKRELQHAVENVNNMYYITLNDFISAFNAESAVDGSGQVAISTVQKVQDPSRVIWLNPSSLLASVIEEEGRFDYIVDARTGQYSELLRTTDASDLVVAPNGQKAAYSVESGAVYVIDLASKQSRAVTYDGTIKPELVWSADSSTIYFLQGDKGSVIAKLNLTDGTISKVLEDKVDYKANLSVSADGSQFYYTVIKPGAVTADASKPVDQDDVAIDLTGTEPQVYRFDASVKDAKPEKLTTTTDDKVFVGAAADGSKAYYVSAEDNKLASLVAVAKDKSITKLIDDKDVLQAIMAGNKIYVLADGGSSEIVYEIDAATGQKRELTSVPNSVSELIAGAGTPIAIVSDGQVSVDNNGQWKKVTQ</sequence>
<dbReference type="Proteomes" id="UP000812277">
    <property type="component" value="Unassembled WGS sequence"/>
</dbReference>